<feature type="domain" description="DUF4132" evidence="1">
    <location>
        <begin position="653"/>
        <end position="816"/>
    </location>
</feature>
<dbReference type="EMBL" id="FPBT01000036">
    <property type="protein sequence ID" value="SFU69661.1"/>
    <property type="molecule type" value="Genomic_DNA"/>
</dbReference>
<dbReference type="Pfam" id="PF13569">
    <property type="entry name" value="DUF4132"/>
    <property type="match status" value="1"/>
</dbReference>
<protein>
    <recommendedName>
        <fullName evidence="1">DUF4132 domain-containing protein</fullName>
    </recommendedName>
</protein>
<dbReference type="InterPro" id="IPR025406">
    <property type="entry name" value="DUF4132"/>
</dbReference>
<dbReference type="STRING" id="155865.SAMN05216515_1379"/>
<evidence type="ECO:0000313" key="3">
    <source>
        <dbReference type="Proteomes" id="UP000198817"/>
    </source>
</evidence>
<accession>A0A1I7I9Q6</accession>
<evidence type="ECO:0000313" key="2">
    <source>
        <dbReference type="EMBL" id="SFU69661.1"/>
    </source>
</evidence>
<sequence>MANILPVPESEQRVLDNLLRDLNETYPDKMIVRLLQDHKKWYEKVTRLYKNIGYSSRDEFLAAYGFTVEQAKGGRPSVDLDAIVETLLSRYEGDRYVTSFEQLKEENPDIAPKFKSLQNKSDEMFGMSLNKYLKEKGVFQSDKSTAAEKAKKYKAKLETIFDELKKRYEGKELPKSIAELKESNADIEDIANIGPWIEKAYNRHALEYLVELGLIQEKEKKEAVPKKPRSLSVDEKLSNVTEELKNRVSESGERVLATNGKEITEKLKSRYPDLPIQTIDGWVKKVHPGKNIKSYLIEQGIIQTAREYFISKIEHIDSIDFRKNKLYLEEDDPDIQILLQSIGKGRALITGLETDRQEWQIKDCYFVLDTDDKNPMKGIFWDDFYLVSHGYVDKFISKANVLEILNEKAGKQKSKSTFIATSNNPIEAFCLENFNPSLYEAFLKKLKISGKYFKSVKYKDSEQLAPAFVVECAIVPYIQQLTSIPTKIGDYQKAYSSFTLAPKADKVADTLDPESFGEMLDKLIGKDMPSVYHTLVPYGRFATGKQISGLVARMNKWKKWGDYSATGRKSIIVARGAILLNDSREAMLYADKAGILDKYARNRGLDTDVLRDGVMADFGLDKNGRKTFDLGNTTVEVSVNKELKLNLFDTSAGKEVKSIPKRGAEPDKYEEARAEFAEIKKNLKGIVKNRTELLFDGFLSGKTRKPDSWKSSYLNNFILHKVGELIVWNQKENTFILTENGIIDCNGNEYVINDKDPIGVAHPINMKSGEAKAWQKYFASHGLKQPFEQVWEPVIDMDRFKQNRYEGRMIPYYKFLKNEKHGISVRDWNYHNEIEISFVDCDARVERIDWARHQIDMNDRFEVKEIRVKRRTRVANHIIAYLDNITAIDRIIADDVTIVDTLHDCSLAQITDYINIANENNANNVLAALMEYKNECFSDFDPMGEFTLD</sequence>
<proteinExistence type="predicted"/>
<keyword evidence="3" id="KW-1185">Reference proteome</keyword>
<organism evidence="2 3">
    <name type="scientific">Eubacterium pyruvativorans</name>
    <dbReference type="NCBI Taxonomy" id="155865"/>
    <lineage>
        <taxon>Bacteria</taxon>
        <taxon>Bacillati</taxon>
        <taxon>Bacillota</taxon>
        <taxon>Clostridia</taxon>
        <taxon>Eubacteriales</taxon>
        <taxon>Eubacteriaceae</taxon>
        <taxon>Eubacterium</taxon>
    </lineage>
</organism>
<reference evidence="2 3" key="1">
    <citation type="submission" date="2016-10" db="EMBL/GenBank/DDBJ databases">
        <authorList>
            <person name="de Groot N.N."/>
        </authorList>
    </citation>
    <scope>NUCLEOTIDE SEQUENCE [LARGE SCALE GENOMIC DNA]</scope>
    <source>
        <strain evidence="2 3">KHGC13</strain>
    </source>
</reference>
<dbReference type="Proteomes" id="UP000198817">
    <property type="component" value="Unassembled WGS sequence"/>
</dbReference>
<name>A0A1I7I9Q6_9FIRM</name>
<evidence type="ECO:0000259" key="1">
    <source>
        <dbReference type="Pfam" id="PF13569"/>
    </source>
</evidence>
<dbReference type="AlphaFoldDB" id="A0A1I7I9Q6"/>
<dbReference type="RefSeq" id="WP_090472105.1">
    <property type="nucleotide sequence ID" value="NZ_FOWF01000037.1"/>
</dbReference>
<gene>
    <name evidence="2" type="ORF">SAMN05216508_1367</name>
</gene>
<dbReference type="OrthoDB" id="1863769at2"/>